<comment type="subcellular location">
    <subcellularLocation>
        <location evidence="2">Mitochondrion inner membrane</location>
        <topology evidence="2">Single-pass membrane protein</topology>
        <orientation evidence="2">Matrix side</orientation>
    </subcellularLocation>
</comment>
<gene>
    <name evidence="15" type="primary">BQ5605_C004g02787</name>
    <name evidence="15" type="ORF">BQ5605_C004G02787</name>
</gene>
<evidence type="ECO:0000256" key="4">
    <source>
        <dbReference type="ARBA" id="ARBA00016392"/>
    </source>
</evidence>
<keyword evidence="12 14" id="KW-0472">Membrane</keyword>
<evidence type="ECO:0000313" key="15">
    <source>
        <dbReference type="EMBL" id="SGY67575.1"/>
    </source>
</evidence>
<evidence type="ECO:0000256" key="6">
    <source>
        <dbReference type="ARBA" id="ARBA00022660"/>
    </source>
</evidence>
<evidence type="ECO:0000256" key="11">
    <source>
        <dbReference type="ARBA" id="ARBA00023128"/>
    </source>
</evidence>
<evidence type="ECO:0000256" key="5">
    <source>
        <dbReference type="ARBA" id="ARBA00022448"/>
    </source>
</evidence>
<comment type="function">
    <text evidence="1">Accessory subunit of the mitochondrial membrane respiratory chain NADH dehydrogenase (Complex I), that is believed not to be involved in catalysis. Complex I functions in the transfer of electrons from NADH to the respiratory chain. The immediate electron acceptor for the enzyme is believed to be ubiquinone.</text>
</comment>
<dbReference type="GO" id="GO:0005743">
    <property type="term" value="C:mitochondrial inner membrane"/>
    <property type="evidence" value="ECO:0007669"/>
    <property type="project" value="UniProtKB-SubCell"/>
</dbReference>
<evidence type="ECO:0000256" key="14">
    <source>
        <dbReference type="SAM" id="Phobius"/>
    </source>
</evidence>
<feature type="region of interest" description="Disordered" evidence="13">
    <location>
        <begin position="1"/>
        <end position="26"/>
    </location>
</feature>
<organism evidence="15 16">
    <name type="scientific">Microbotryum silenes-dioicae</name>
    <dbReference type="NCBI Taxonomy" id="796604"/>
    <lineage>
        <taxon>Eukaryota</taxon>
        <taxon>Fungi</taxon>
        <taxon>Dikarya</taxon>
        <taxon>Basidiomycota</taxon>
        <taxon>Pucciniomycotina</taxon>
        <taxon>Microbotryomycetes</taxon>
        <taxon>Microbotryales</taxon>
        <taxon>Microbotryaceae</taxon>
        <taxon>Microbotryum</taxon>
    </lineage>
</organism>
<dbReference type="STRING" id="796604.A0A2X0MCY0"/>
<keyword evidence="5" id="KW-0813">Transport</keyword>
<keyword evidence="9" id="KW-0249">Electron transport</keyword>
<evidence type="ECO:0000256" key="7">
    <source>
        <dbReference type="ARBA" id="ARBA00022692"/>
    </source>
</evidence>
<feature type="transmembrane region" description="Helical" evidence="14">
    <location>
        <begin position="74"/>
        <end position="95"/>
    </location>
</feature>
<evidence type="ECO:0000256" key="2">
    <source>
        <dbReference type="ARBA" id="ARBA00004298"/>
    </source>
</evidence>
<sequence>MGRGGHWCTRPVPTSNRAKKQKSCLNSPARGSSFGWVNGPADLETWSSIHYLRPCSTLSRLSWPTASQPVPFEALIPFGLLTVMFAATGTLFSAARRMTNDGKPARHTLDTWEVNMMERDRRLTGSLRGQSTEPKAPKAFATNSVWETEKIDSPFF</sequence>
<keyword evidence="7 14" id="KW-0812">Transmembrane</keyword>
<dbReference type="EMBL" id="FQNC01000046">
    <property type="protein sequence ID" value="SGY67575.1"/>
    <property type="molecule type" value="Genomic_DNA"/>
</dbReference>
<proteinExistence type="inferred from homology"/>
<protein>
    <recommendedName>
        <fullName evidence="4">NADH dehydrogenase [ubiquinone] 1 alpha subcomplex subunit 1</fullName>
    </recommendedName>
</protein>
<keyword evidence="11" id="KW-0496">Mitochondrion</keyword>
<dbReference type="PANTHER" id="PTHR17098:SF2">
    <property type="entry name" value="NADH DEHYDROGENASE [UBIQUINONE] 1 ALPHA SUBCOMPLEX SUBUNIT 1"/>
    <property type="match status" value="1"/>
</dbReference>
<evidence type="ECO:0000313" key="16">
    <source>
        <dbReference type="Proteomes" id="UP000249464"/>
    </source>
</evidence>
<reference evidence="15 16" key="1">
    <citation type="submission" date="2016-11" db="EMBL/GenBank/DDBJ databases">
        <authorList>
            <person name="Jaros S."/>
            <person name="Januszkiewicz K."/>
            <person name="Wedrychowicz H."/>
        </authorList>
    </citation>
    <scope>NUCLEOTIDE SEQUENCE [LARGE SCALE GENOMIC DNA]</scope>
</reference>
<evidence type="ECO:0000256" key="3">
    <source>
        <dbReference type="ARBA" id="ARBA00009960"/>
    </source>
</evidence>
<dbReference type="PANTHER" id="PTHR17098">
    <property type="entry name" value="NADH-UBIQUINONE OXIDOREDUCTASE MWFE SUBUNIT"/>
    <property type="match status" value="1"/>
</dbReference>
<dbReference type="Proteomes" id="UP000249464">
    <property type="component" value="Unassembled WGS sequence"/>
</dbReference>
<dbReference type="InterPro" id="IPR017384">
    <property type="entry name" value="NADH_Ub_cplx-1_asu_su-1"/>
</dbReference>
<evidence type="ECO:0000256" key="1">
    <source>
        <dbReference type="ARBA" id="ARBA00003195"/>
    </source>
</evidence>
<keyword evidence="6" id="KW-0679">Respiratory chain</keyword>
<evidence type="ECO:0000256" key="9">
    <source>
        <dbReference type="ARBA" id="ARBA00022982"/>
    </source>
</evidence>
<keyword evidence="16" id="KW-1185">Reference proteome</keyword>
<dbReference type="AlphaFoldDB" id="A0A2X0MCY0"/>
<name>A0A2X0MCY0_9BASI</name>
<keyword evidence="8" id="KW-0999">Mitochondrion inner membrane</keyword>
<evidence type="ECO:0000256" key="8">
    <source>
        <dbReference type="ARBA" id="ARBA00022792"/>
    </source>
</evidence>
<evidence type="ECO:0000256" key="13">
    <source>
        <dbReference type="SAM" id="MobiDB-lite"/>
    </source>
</evidence>
<evidence type="ECO:0000256" key="10">
    <source>
        <dbReference type="ARBA" id="ARBA00022989"/>
    </source>
</evidence>
<comment type="similarity">
    <text evidence="3">Belongs to the complex I NDUFA1 subunit family.</text>
</comment>
<evidence type="ECO:0000256" key="12">
    <source>
        <dbReference type="ARBA" id="ARBA00023136"/>
    </source>
</evidence>
<dbReference type="Pfam" id="PF15879">
    <property type="entry name" value="MWFE"/>
    <property type="match status" value="1"/>
</dbReference>
<accession>A0A2X0MCY0</accession>
<keyword evidence="10 14" id="KW-1133">Transmembrane helix</keyword>